<dbReference type="PANTHER" id="PTHR12555">
    <property type="entry name" value="UBIQUITIN FUSION DEGRADATON PROTEIN 1"/>
    <property type="match status" value="1"/>
</dbReference>
<evidence type="ECO:0000313" key="6">
    <source>
        <dbReference type="EMBL" id="CAK8682906.1"/>
    </source>
</evidence>
<evidence type="ECO:0000259" key="5">
    <source>
        <dbReference type="Pfam" id="PF24842"/>
    </source>
</evidence>
<evidence type="ECO:0008006" key="8">
    <source>
        <dbReference type="Google" id="ProtNLM"/>
    </source>
</evidence>
<name>A0ABP0FWI3_CLALP</name>
<evidence type="ECO:0000256" key="3">
    <source>
        <dbReference type="SAM" id="MobiDB-lite"/>
    </source>
</evidence>
<feature type="domain" description="Ubiquitin fusion degradation protein UFD1 N-terminal subdomain 2" evidence="5">
    <location>
        <begin position="129"/>
        <end position="203"/>
    </location>
</feature>
<dbReference type="Pfam" id="PF24842">
    <property type="entry name" value="UFD1_N2"/>
    <property type="match status" value="1"/>
</dbReference>
<feature type="region of interest" description="Disordered" evidence="3">
    <location>
        <begin position="288"/>
        <end position="318"/>
    </location>
</feature>
<evidence type="ECO:0000259" key="4">
    <source>
        <dbReference type="Pfam" id="PF03152"/>
    </source>
</evidence>
<sequence>MKLIMFGMNMFDEFGMMGGPRANRFSNKYRCYSSSFGALSDTKSEDIKKGGKIIMPPSALDQLSRLNISYPMLFKLTNINTANERSTHCGVLEFVAEEGVIFLPYWMMQNLLLSEGDLVHVENCTLPIATYARFQPQSKDFHDISNPKAVLENALRNFACLTKGDVIAIQYNNRQYELCVLEVKPQTAVCIIECDISLEFDAPVGYEPPAPKKAEEAFSVGTPDMKKAIEEYMKENTTFSPFEGAGNRLDGKKKKVKAKKTELDMSSIKRGIPNYKWKFGSLTYIRNNFPKKEPEAGPSTDFEAFSGQGQSLRNKRKK</sequence>
<dbReference type="EMBL" id="CAWYQH010000096">
    <property type="protein sequence ID" value="CAK8682906.1"/>
    <property type="molecule type" value="Genomic_DNA"/>
</dbReference>
<dbReference type="InterPro" id="IPR055418">
    <property type="entry name" value="UFD1_N2"/>
</dbReference>
<comment type="caution">
    <text evidence="6">The sequence shown here is derived from an EMBL/GenBank/DDBJ whole genome shotgun (WGS) entry which is preliminary data.</text>
</comment>
<dbReference type="Pfam" id="PF03152">
    <property type="entry name" value="UFD1_N1"/>
    <property type="match status" value="1"/>
</dbReference>
<proteinExistence type="inferred from homology"/>
<dbReference type="InterPro" id="IPR004854">
    <property type="entry name" value="Ufd1-like"/>
</dbReference>
<keyword evidence="7" id="KW-1185">Reference proteome</keyword>
<evidence type="ECO:0000313" key="7">
    <source>
        <dbReference type="Proteomes" id="UP001642483"/>
    </source>
</evidence>
<comment type="similarity">
    <text evidence="1">Belongs to the UFD1 family.</text>
</comment>
<evidence type="ECO:0000256" key="1">
    <source>
        <dbReference type="ARBA" id="ARBA00006043"/>
    </source>
</evidence>
<dbReference type="PANTHER" id="PTHR12555:SF13">
    <property type="entry name" value="UBIQUITIN RECOGNITION FACTOR IN ER-ASSOCIATED DEGRADATION PROTEIN 1"/>
    <property type="match status" value="1"/>
</dbReference>
<reference evidence="6 7" key="1">
    <citation type="submission" date="2024-02" db="EMBL/GenBank/DDBJ databases">
        <authorList>
            <person name="Daric V."/>
            <person name="Darras S."/>
        </authorList>
    </citation>
    <scope>NUCLEOTIDE SEQUENCE [LARGE SCALE GENOMIC DNA]</scope>
</reference>
<dbReference type="Proteomes" id="UP001642483">
    <property type="component" value="Unassembled WGS sequence"/>
</dbReference>
<gene>
    <name evidence="6" type="ORF">CVLEPA_LOCUS14031</name>
</gene>
<dbReference type="InterPro" id="IPR055417">
    <property type="entry name" value="UFD1_N1"/>
</dbReference>
<evidence type="ECO:0000256" key="2">
    <source>
        <dbReference type="ARBA" id="ARBA00022786"/>
    </source>
</evidence>
<organism evidence="6 7">
    <name type="scientific">Clavelina lepadiformis</name>
    <name type="common">Light-bulb sea squirt</name>
    <name type="synonym">Ascidia lepadiformis</name>
    <dbReference type="NCBI Taxonomy" id="159417"/>
    <lineage>
        <taxon>Eukaryota</taxon>
        <taxon>Metazoa</taxon>
        <taxon>Chordata</taxon>
        <taxon>Tunicata</taxon>
        <taxon>Ascidiacea</taxon>
        <taxon>Aplousobranchia</taxon>
        <taxon>Clavelinidae</taxon>
        <taxon>Clavelina</taxon>
    </lineage>
</organism>
<protein>
    <recommendedName>
        <fullName evidence="8">Ubiquitin fusion degradaton protein</fullName>
    </recommendedName>
</protein>
<keyword evidence="2" id="KW-0833">Ubl conjugation pathway</keyword>
<feature type="domain" description="Ubiquitin fusion degradation protein UFD1 N-terminal subdomain 1" evidence="4">
    <location>
        <begin position="25"/>
        <end position="127"/>
    </location>
</feature>
<dbReference type="InterPro" id="IPR042299">
    <property type="entry name" value="Ufd1-like_Nn"/>
</dbReference>
<dbReference type="Gene3D" id="3.10.330.10">
    <property type="match status" value="1"/>
</dbReference>
<dbReference type="Gene3D" id="2.40.40.50">
    <property type="entry name" value="Ubiquitin fusion degradation protein UFD1, N-terminal domain"/>
    <property type="match status" value="1"/>
</dbReference>
<accession>A0ABP0FWI3</accession>